<sequence length="220" mass="24631">MSELEFKIKFVSDRHEPDLIVHVQDGDTMDAVVRQICQAKHIPQTKRLRILCAGRELYADTLVSKAPAKVLHCMMTDTEPQQPEPAPQRKVLPPTPPVVEQPPVDWLDVVDPGTVLMWIFGSILALLWLLFMFYANMFDKTSVVMLVMMTVAFLIPCLLSYLPCPAFMQPQPAPATHVPSEPYDPATGRSTAVPANAAWQRHLYEGEIPPRPPARVRPGS</sequence>
<keyword evidence="1" id="KW-0812">Transmembrane</keyword>
<dbReference type="EMBL" id="BNCO01000004">
    <property type="protein sequence ID" value="GIL47070.1"/>
    <property type="molecule type" value="Genomic_DNA"/>
</dbReference>
<dbReference type="Proteomes" id="UP000747399">
    <property type="component" value="Unassembled WGS sequence"/>
</dbReference>
<evidence type="ECO:0000256" key="1">
    <source>
        <dbReference type="SAM" id="Phobius"/>
    </source>
</evidence>
<organism evidence="2 3">
    <name type="scientific">Volvox africanus</name>
    <dbReference type="NCBI Taxonomy" id="51714"/>
    <lineage>
        <taxon>Eukaryota</taxon>
        <taxon>Viridiplantae</taxon>
        <taxon>Chlorophyta</taxon>
        <taxon>core chlorophytes</taxon>
        <taxon>Chlorophyceae</taxon>
        <taxon>CS clade</taxon>
        <taxon>Chlamydomonadales</taxon>
        <taxon>Volvocaceae</taxon>
        <taxon>Volvox</taxon>
    </lineage>
</organism>
<feature type="transmembrane region" description="Helical" evidence="1">
    <location>
        <begin position="115"/>
        <end position="135"/>
    </location>
</feature>
<feature type="transmembrane region" description="Helical" evidence="1">
    <location>
        <begin position="142"/>
        <end position="162"/>
    </location>
</feature>
<dbReference type="AlphaFoldDB" id="A0A8J4AWJ6"/>
<keyword evidence="1" id="KW-1133">Transmembrane helix</keyword>
<name>A0A8J4AWJ6_9CHLO</name>
<evidence type="ECO:0000313" key="2">
    <source>
        <dbReference type="EMBL" id="GIL47070.1"/>
    </source>
</evidence>
<accession>A0A8J4AWJ6</accession>
<keyword evidence="1" id="KW-0472">Membrane</keyword>
<evidence type="ECO:0008006" key="4">
    <source>
        <dbReference type="Google" id="ProtNLM"/>
    </source>
</evidence>
<comment type="caution">
    <text evidence="2">The sequence shown here is derived from an EMBL/GenBank/DDBJ whole genome shotgun (WGS) entry which is preliminary data.</text>
</comment>
<proteinExistence type="predicted"/>
<protein>
    <recommendedName>
        <fullName evidence="4">Ubiquitin-like domain-containing protein</fullName>
    </recommendedName>
</protein>
<keyword evidence="3" id="KW-1185">Reference proteome</keyword>
<reference evidence="2" key="1">
    <citation type="journal article" date="2021" name="Proc. Natl. Acad. Sci. U.S.A.">
        <title>Three genomes in the algal genus Volvox reveal the fate of a haploid sex-determining region after a transition to homothallism.</title>
        <authorList>
            <person name="Yamamoto K."/>
            <person name="Hamaji T."/>
            <person name="Kawai-Toyooka H."/>
            <person name="Matsuzaki R."/>
            <person name="Takahashi F."/>
            <person name="Nishimura Y."/>
            <person name="Kawachi M."/>
            <person name="Noguchi H."/>
            <person name="Minakuchi Y."/>
            <person name="Umen J.G."/>
            <person name="Toyoda A."/>
            <person name="Nozaki H."/>
        </authorList>
    </citation>
    <scope>NUCLEOTIDE SEQUENCE</scope>
    <source>
        <strain evidence="2">NIES-3780</strain>
    </source>
</reference>
<evidence type="ECO:0000313" key="3">
    <source>
        <dbReference type="Proteomes" id="UP000747399"/>
    </source>
</evidence>
<gene>
    <name evidence="2" type="ORF">Vafri_3897</name>
</gene>